<evidence type="ECO:0000259" key="10">
    <source>
        <dbReference type="Pfam" id="PF05193"/>
    </source>
</evidence>
<proteinExistence type="inferred from homology"/>
<feature type="domain" description="Peptidase M16 N-terminal" evidence="9">
    <location>
        <begin position="43"/>
        <end position="169"/>
    </location>
</feature>
<feature type="domain" description="Peptidase M16 C-terminal" evidence="10">
    <location>
        <begin position="202"/>
        <end position="383"/>
    </location>
</feature>
<dbReference type="InterPro" id="IPR050626">
    <property type="entry name" value="Peptidase_M16"/>
</dbReference>
<dbReference type="InterPro" id="IPR011249">
    <property type="entry name" value="Metalloenz_LuxS/M16"/>
</dbReference>
<protein>
    <submittedName>
        <fullName evidence="13">Uncharacterized protein</fullName>
    </submittedName>
</protein>
<dbReference type="GO" id="GO:0004222">
    <property type="term" value="F:metalloendopeptidase activity"/>
    <property type="evidence" value="ECO:0007669"/>
    <property type="project" value="InterPro"/>
</dbReference>
<dbReference type="AlphaFoldDB" id="A0A7M5WTW0"/>
<keyword evidence="14" id="KW-1185">Reference proteome</keyword>
<dbReference type="PANTHER" id="PTHR43690">
    <property type="entry name" value="NARDILYSIN"/>
    <property type="match status" value="1"/>
</dbReference>
<dbReference type="Pfam" id="PF16187">
    <property type="entry name" value="Peptidase_M16_M"/>
    <property type="match status" value="1"/>
</dbReference>
<dbReference type="InterPro" id="IPR007863">
    <property type="entry name" value="Peptidase_M16_C"/>
</dbReference>
<evidence type="ECO:0000313" key="14">
    <source>
        <dbReference type="Proteomes" id="UP000594262"/>
    </source>
</evidence>
<dbReference type="PANTHER" id="PTHR43690:SF18">
    <property type="entry name" value="INSULIN-DEGRADING ENZYME-RELATED"/>
    <property type="match status" value="1"/>
</dbReference>
<dbReference type="Proteomes" id="UP000594262">
    <property type="component" value="Unplaced"/>
</dbReference>
<evidence type="ECO:0000259" key="12">
    <source>
        <dbReference type="Pfam" id="PF22456"/>
    </source>
</evidence>
<keyword evidence="5" id="KW-0862">Zinc</keyword>
<evidence type="ECO:0000256" key="3">
    <source>
        <dbReference type="ARBA" id="ARBA00022723"/>
    </source>
</evidence>
<organism evidence="13 14">
    <name type="scientific">Clytia hemisphaerica</name>
    <dbReference type="NCBI Taxonomy" id="252671"/>
    <lineage>
        <taxon>Eukaryota</taxon>
        <taxon>Metazoa</taxon>
        <taxon>Cnidaria</taxon>
        <taxon>Hydrozoa</taxon>
        <taxon>Hydroidolina</taxon>
        <taxon>Leptothecata</taxon>
        <taxon>Obeliida</taxon>
        <taxon>Clytiidae</taxon>
        <taxon>Clytia</taxon>
    </lineage>
</organism>
<evidence type="ECO:0000256" key="4">
    <source>
        <dbReference type="ARBA" id="ARBA00022801"/>
    </source>
</evidence>
<keyword evidence="6" id="KW-0482">Metalloprotease</keyword>
<dbReference type="Pfam" id="PF22456">
    <property type="entry name" value="PqqF-like_C_4"/>
    <property type="match status" value="1"/>
</dbReference>
<evidence type="ECO:0000259" key="9">
    <source>
        <dbReference type="Pfam" id="PF00675"/>
    </source>
</evidence>
<evidence type="ECO:0000256" key="1">
    <source>
        <dbReference type="ARBA" id="ARBA00007261"/>
    </source>
</evidence>
<dbReference type="FunFam" id="3.30.830.10:FF:000005">
    <property type="entry name" value="nardilysin isoform X1"/>
    <property type="match status" value="1"/>
</dbReference>
<evidence type="ECO:0000256" key="5">
    <source>
        <dbReference type="ARBA" id="ARBA00022833"/>
    </source>
</evidence>
<dbReference type="Pfam" id="PF00675">
    <property type="entry name" value="Peptidase_M16"/>
    <property type="match status" value="1"/>
</dbReference>
<keyword evidence="3" id="KW-0479">Metal-binding</keyword>
<evidence type="ECO:0000313" key="13">
    <source>
        <dbReference type="EnsemblMetazoa" id="CLYHEMP013012.1"/>
    </source>
</evidence>
<dbReference type="EnsemblMetazoa" id="CLYHEMT013012.1">
    <property type="protein sequence ID" value="CLYHEMP013012.1"/>
    <property type="gene ID" value="CLYHEMG013012"/>
</dbReference>
<feature type="domain" description="Coenzyme PQQ synthesis protein F-like C-terminal lobe" evidence="12">
    <location>
        <begin position="781"/>
        <end position="862"/>
    </location>
</feature>
<evidence type="ECO:0000256" key="6">
    <source>
        <dbReference type="ARBA" id="ARBA00023049"/>
    </source>
</evidence>
<feature type="compositionally biased region" description="Acidic residues" evidence="8">
    <location>
        <begin position="899"/>
        <end position="921"/>
    </location>
</feature>
<dbReference type="GO" id="GO:0046872">
    <property type="term" value="F:metal ion binding"/>
    <property type="evidence" value="ECO:0007669"/>
    <property type="project" value="UniProtKB-KW"/>
</dbReference>
<dbReference type="InterPro" id="IPR011765">
    <property type="entry name" value="Pept_M16_N"/>
</dbReference>
<dbReference type="OrthoDB" id="4953at2759"/>
<dbReference type="InterPro" id="IPR001431">
    <property type="entry name" value="Pept_M16_Zn_BS"/>
</dbReference>
<reference evidence="13" key="1">
    <citation type="submission" date="2021-01" db="UniProtKB">
        <authorList>
            <consortium name="EnsemblMetazoa"/>
        </authorList>
    </citation>
    <scope>IDENTIFICATION</scope>
</reference>
<keyword evidence="4" id="KW-0378">Hydrolase</keyword>
<comment type="similarity">
    <text evidence="1 7">Belongs to the peptidase M16 family.</text>
</comment>
<keyword evidence="2" id="KW-0645">Protease</keyword>
<dbReference type="Gene3D" id="3.30.830.10">
    <property type="entry name" value="Metalloenzyme, LuxS/M16 peptidase-like"/>
    <property type="match status" value="5"/>
</dbReference>
<sequence length="988" mass="115386">MFKELIKSPSDYRDYRILNLENGIKVLLISDINHKDDGLKKDRKETKEAAAAFNINVGSFQDPSSVEGLAHFLEHMVFMGSEKYPAENDFSAYLKQHAGDSNAYTDYENTVFYFHAQPEGFEGALDRFAQFFINPLLLEDAVGREIKAVDSEFNEALPDDYNRLEQLFCHMAKKDHPLSSFLWGNKESIINRPKAKGIDVMKELRKFFETYYLTCQTSLAIISTESLDTLEEWCKKYFSGLGKRNSVSVQKLYSKPFQNPFELEKFHKIYYVKPVADQNLLQLEWIISSDLKDYGSSPTDYIVWLLNHKSKGSLHPCLLNRGYISSLCASCNRREDYAEFYMDLYLTNSGIGHIEEIVILIFQYLAMLKRDGPSERIFNEIRQSTEIAFRYVEPEEPEDLVENIVVDMQHYPEEHWIKGKYGAFSYKPEVIAEMLNMLTAETVNIVISSKILQHLAEEETEPWFKTEYSIKDIPESWIDPQKYNIPNKELHLPSDNPYLATEFNIKALHKKKRYPSLIHETKKCKVWHKQDDRFLLPKAIVHFKVQVNHFGTTGDFTTSRALANFANYYVFSEMRHEANLAQLAQNNYHSIEEFNVISVQGFNHKLLPMFKKYIDSLVDFKLNETIFELAKQDLRRGLRNDFICASTLKSHLYDILMYDKDWDDMHVLQNLEKFDCKMVQDFADQYWNRNHTIECLLQGNLLEEEVKEFVEYLQLKLPKSEEKFNKDSNSNETKIRMLNLPKGRTVIRHLGFNKKDPNTVIENYYQMGPITMRYRTLCQILSDMMSEQVFDYLRTREQLGYYVGGSYEEDGGILGFSFIVQTQKGKFSADEVDQKIEEFILFYQDKLKNFTPEEYDGYCEIALTITKRELEEFYQRYFVHKDNVKKLSCQVIGHHDNSSDDGDGEESDDCGSGNEESENESESGNSSSEEDKDDEAPQKVSCPDDVVIKGYELVPLDLRERYDHCITDIKDFQQHCGFHDYVQLKYDS</sequence>
<evidence type="ECO:0000256" key="7">
    <source>
        <dbReference type="RuleBase" id="RU004447"/>
    </source>
</evidence>
<evidence type="ECO:0000256" key="2">
    <source>
        <dbReference type="ARBA" id="ARBA00022670"/>
    </source>
</evidence>
<dbReference type="SUPFAM" id="SSF63411">
    <property type="entry name" value="LuxS/MPP-like metallohydrolase"/>
    <property type="match status" value="4"/>
</dbReference>
<dbReference type="FunFam" id="3.30.830.10:FF:000027">
    <property type="entry name" value="nardilysin isoform X1"/>
    <property type="match status" value="1"/>
</dbReference>
<feature type="domain" description="Peptidase M16 middle/third" evidence="11">
    <location>
        <begin position="389"/>
        <end position="668"/>
    </location>
</feature>
<name>A0A7M5WTW0_9CNID</name>
<accession>A0A7M5WTW0</accession>
<feature type="region of interest" description="Disordered" evidence="8">
    <location>
        <begin position="895"/>
        <end position="942"/>
    </location>
</feature>
<dbReference type="GO" id="GO:0006508">
    <property type="term" value="P:proteolysis"/>
    <property type="evidence" value="ECO:0007669"/>
    <property type="project" value="UniProtKB-KW"/>
</dbReference>
<dbReference type="InterPro" id="IPR054734">
    <property type="entry name" value="PqqF-like_C_4"/>
</dbReference>
<evidence type="ECO:0000259" key="11">
    <source>
        <dbReference type="Pfam" id="PF16187"/>
    </source>
</evidence>
<dbReference type="Pfam" id="PF05193">
    <property type="entry name" value="Peptidase_M16_C"/>
    <property type="match status" value="1"/>
</dbReference>
<evidence type="ECO:0000256" key="8">
    <source>
        <dbReference type="SAM" id="MobiDB-lite"/>
    </source>
</evidence>
<dbReference type="InterPro" id="IPR032632">
    <property type="entry name" value="Peptidase_M16_M"/>
</dbReference>
<dbReference type="PROSITE" id="PS00143">
    <property type="entry name" value="INSULINASE"/>
    <property type="match status" value="1"/>
</dbReference>